<evidence type="ECO:0000256" key="1">
    <source>
        <dbReference type="SAM" id="Phobius"/>
    </source>
</evidence>
<comment type="caution">
    <text evidence="2">The sequence shown here is derived from an EMBL/GenBank/DDBJ whole genome shotgun (WGS) entry which is preliminary data.</text>
</comment>
<accession>A0A7C4KY30</accession>
<reference evidence="2" key="1">
    <citation type="journal article" date="2020" name="mSystems">
        <title>Genome- and Community-Level Interaction Insights into Carbon Utilization and Element Cycling Functions of Hydrothermarchaeota in Hydrothermal Sediment.</title>
        <authorList>
            <person name="Zhou Z."/>
            <person name="Liu Y."/>
            <person name="Xu W."/>
            <person name="Pan J."/>
            <person name="Luo Z.H."/>
            <person name="Li M."/>
        </authorList>
    </citation>
    <scope>NUCLEOTIDE SEQUENCE [LARGE SCALE GENOMIC DNA]</scope>
    <source>
        <strain evidence="2">SpSt-556</strain>
    </source>
</reference>
<keyword evidence="1" id="KW-0812">Transmembrane</keyword>
<feature type="transmembrane region" description="Helical" evidence="1">
    <location>
        <begin position="43"/>
        <end position="67"/>
    </location>
</feature>
<name>A0A7C4KY30_9CHLR</name>
<feature type="transmembrane region" description="Helical" evidence="1">
    <location>
        <begin position="7"/>
        <end position="31"/>
    </location>
</feature>
<sequence length="132" mass="14090">MTKRVLFGLLGSITGGILAVIGGVLFLRLLLDLNVIRSSGWEDLIYGILAVILLYPLGVGLGGWLALRRTAGRGMWWKALLAAYVSEGLILLLADPLGLNLTTNLLGGLLFLLPPLAVLLAYRLNRPAGQGE</sequence>
<keyword evidence="1" id="KW-0472">Membrane</keyword>
<dbReference type="EMBL" id="DSXR01000010">
    <property type="protein sequence ID" value="HGS86097.1"/>
    <property type="molecule type" value="Genomic_DNA"/>
</dbReference>
<dbReference type="AlphaFoldDB" id="A0A7C4KY30"/>
<gene>
    <name evidence="2" type="ORF">ENT17_00585</name>
</gene>
<evidence type="ECO:0000313" key="2">
    <source>
        <dbReference type="EMBL" id="HGS86097.1"/>
    </source>
</evidence>
<proteinExistence type="predicted"/>
<protein>
    <submittedName>
        <fullName evidence="2">Uncharacterized protein</fullName>
    </submittedName>
</protein>
<feature type="transmembrane region" description="Helical" evidence="1">
    <location>
        <begin position="105"/>
        <end position="124"/>
    </location>
</feature>
<feature type="transmembrane region" description="Helical" evidence="1">
    <location>
        <begin position="79"/>
        <end position="99"/>
    </location>
</feature>
<organism evidence="2">
    <name type="scientific">Bellilinea caldifistulae</name>
    <dbReference type="NCBI Taxonomy" id="360411"/>
    <lineage>
        <taxon>Bacteria</taxon>
        <taxon>Bacillati</taxon>
        <taxon>Chloroflexota</taxon>
        <taxon>Anaerolineae</taxon>
        <taxon>Anaerolineales</taxon>
        <taxon>Anaerolineaceae</taxon>
        <taxon>Bellilinea</taxon>
    </lineage>
</organism>
<keyword evidence="1" id="KW-1133">Transmembrane helix</keyword>